<evidence type="ECO:0000256" key="3">
    <source>
        <dbReference type="SAM" id="Phobius"/>
    </source>
</evidence>
<feature type="compositionally biased region" description="Basic and acidic residues" evidence="2">
    <location>
        <begin position="71"/>
        <end position="87"/>
    </location>
</feature>
<keyword evidence="3" id="KW-0812">Transmembrane</keyword>
<evidence type="ECO:0000256" key="1">
    <source>
        <dbReference type="SAM" id="Coils"/>
    </source>
</evidence>
<feature type="transmembrane region" description="Helical" evidence="3">
    <location>
        <begin position="6"/>
        <end position="26"/>
    </location>
</feature>
<keyword evidence="3" id="KW-1133">Transmembrane helix</keyword>
<evidence type="ECO:0000313" key="5">
    <source>
        <dbReference type="Proteomes" id="UP000515908"/>
    </source>
</evidence>
<organism evidence="4 5">
    <name type="scientific">Angomonas deanei</name>
    <dbReference type="NCBI Taxonomy" id="59799"/>
    <lineage>
        <taxon>Eukaryota</taxon>
        <taxon>Discoba</taxon>
        <taxon>Euglenozoa</taxon>
        <taxon>Kinetoplastea</taxon>
        <taxon>Metakinetoplastina</taxon>
        <taxon>Trypanosomatida</taxon>
        <taxon>Trypanosomatidae</taxon>
        <taxon>Strigomonadinae</taxon>
        <taxon>Angomonas</taxon>
    </lineage>
</organism>
<sequence>MSSWGGVVGGIIGGVVAVVLFVGLLIRVRINKKKAAKAQESMREAERNRHQQLLEMRATQPVTVLQPEEASNQRDGHEPIDSHSGDYELDARGIPIAKRAEFVNLGEVTGNLLVRQEDEIGSDLSVVSDKYSNTENEAATGDVVVQVHHGEGARPVYYRRQTSAERYGVAEYENAKP</sequence>
<keyword evidence="1" id="KW-0175">Coiled coil</keyword>
<dbReference type="AlphaFoldDB" id="A0A7G2C2T4"/>
<accession>A0A7G2C2T4</accession>
<gene>
    <name evidence="4" type="ORF">ADEAN_000099700</name>
</gene>
<dbReference type="VEuPathDB" id="TriTrypDB:ADEAN_000099700"/>
<feature type="region of interest" description="Disordered" evidence="2">
    <location>
        <begin position="66"/>
        <end position="87"/>
    </location>
</feature>
<feature type="coiled-coil region" evidence="1">
    <location>
        <begin position="28"/>
        <end position="55"/>
    </location>
</feature>
<evidence type="ECO:0000256" key="2">
    <source>
        <dbReference type="SAM" id="MobiDB-lite"/>
    </source>
</evidence>
<name>A0A7G2C2T4_9TRYP</name>
<keyword evidence="5" id="KW-1185">Reference proteome</keyword>
<proteinExistence type="predicted"/>
<keyword evidence="3" id="KW-0472">Membrane</keyword>
<dbReference type="Proteomes" id="UP000515908">
    <property type="component" value="Chromosome 02"/>
</dbReference>
<reference evidence="4 5" key="1">
    <citation type="submission" date="2020-08" db="EMBL/GenBank/DDBJ databases">
        <authorList>
            <person name="Newling K."/>
            <person name="Davey J."/>
            <person name="Forrester S."/>
        </authorList>
    </citation>
    <scope>NUCLEOTIDE SEQUENCE [LARGE SCALE GENOMIC DNA]</scope>
    <source>
        <strain evidence="5">Crithidia deanei Carvalho (ATCC PRA-265)</strain>
    </source>
</reference>
<evidence type="ECO:0000313" key="4">
    <source>
        <dbReference type="EMBL" id="CAD2213554.1"/>
    </source>
</evidence>
<protein>
    <submittedName>
        <fullName evidence="4">Uncharacterized protein</fullName>
    </submittedName>
</protein>
<dbReference type="EMBL" id="LR877146">
    <property type="protein sequence ID" value="CAD2213554.1"/>
    <property type="molecule type" value="Genomic_DNA"/>
</dbReference>